<evidence type="ECO:0000256" key="1">
    <source>
        <dbReference type="SAM" id="Phobius"/>
    </source>
</evidence>
<gene>
    <name evidence="2" type="primary">orf45</name>
</gene>
<dbReference type="EMBL" id="MF101449">
    <property type="protein sequence ID" value="ARW67843.1"/>
    <property type="molecule type" value="Genomic_DNA"/>
</dbReference>
<dbReference type="GeneID" id="33361225"/>
<dbReference type="RefSeq" id="YP_009398657.1">
    <property type="nucleotide sequence ID" value="NC_035293.1"/>
</dbReference>
<geneLocation type="chloroplast" evidence="2"/>
<keyword evidence="2" id="KW-0150">Chloroplast</keyword>
<keyword evidence="1" id="KW-1133">Transmembrane helix</keyword>
<dbReference type="AlphaFoldDB" id="A0A1Z1MP24"/>
<proteinExistence type="predicted"/>
<evidence type="ECO:0000313" key="2">
    <source>
        <dbReference type="EMBL" id="ARW67843.1"/>
    </source>
</evidence>
<keyword evidence="1" id="KW-0472">Membrane</keyword>
<accession>A0A1Z1MP24</accession>
<reference evidence="2" key="1">
    <citation type="journal article" date="2017" name="J. Phycol.">
        <title>Analysis of chloroplast genomes and a supermatrix inform reclassification of the Rhodomelaceae (Rhodophyta).</title>
        <authorList>
            <person name="Diaz-Tapia P."/>
            <person name="Maggs C.A."/>
            <person name="West J.A."/>
            <person name="Verbruggen H."/>
        </authorList>
    </citation>
    <scope>NUCLEOTIDE SEQUENCE</scope>
    <source>
        <strain evidence="2">PD1540</strain>
    </source>
</reference>
<keyword evidence="1" id="KW-0812">Transmembrane</keyword>
<organism evidence="2">
    <name type="scientific">Kuetzingia canaliculata</name>
    <name type="common">Red alga</name>
    <name type="synonym">Rytiphlaea canaliculata</name>
    <dbReference type="NCBI Taxonomy" id="228262"/>
    <lineage>
        <taxon>Eukaryota</taxon>
        <taxon>Rhodophyta</taxon>
        <taxon>Florideophyceae</taxon>
        <taxon>Rhodymeniophycidae</taxon>
        <taxon>Ceramiales</taxon>
        <taxon>Rhodomelaceae</taxon>
        <taxon>Amansieae</taxon>
        <taxon>Kuetzingia</taxon>
    </lineage>
</organism>
<feature type="transmembrane region" description="Helical" evidence="1">
    <location>
        <begin position="20"/>
        <end position="40"/>
    </location>
</feature>
<sequence length="45" mass="5471">MYNTFIYYIMKLSLNINLSLYCYQIIAVLFIEVIIFFNIIQKQLT</sequence>
<name>A0A1Z1MP24_KUECA</name>
<keyword evidence="2" id="KW-0934">Plastid</keyword>
<protein>
    <submittedName>
        <fullName evidence="2">Uncharacterized protein</fullName>
    </submittedName>
</protein>